<evidence type="ECO:0000313" key="5">
    <source>
        <dbReference type="EMBL" id="OPC83643.1"/>
    </source>
</evidence>
<dbReference type="PANTHER" id="PTHR43580:SF2">
    <property type="entry name" value="CYTOKINE-LIKE NUCLEAR FACTOR N-PAC"/>
    <property type="match status" value="1"/>
</dbReference>
<dbReference type="InterPro" id="IPR006115">
    <property type="entry name" value="6PGDH_NADP-bd"/>
</dbReference>
<comment type="caution">
    <text evidence="5">The sequence shown here is derived from an EMBL/GenBank/DDBJ whole genome shotgun (WGS) entry which is preliminary data.</text>
</comment>
<dbReference type="InterPro" id="IPR048666">
    <property type="entry name" value="RedAm-like_C"/>
</dbReference>
<dbReference type="Pfam" id="PF21761">
    <property type="entry name" value="RedAm-like_C"/>
    <property type="match status" value="1"/>
</dbReference>
<dbReference type="SUPFAM" id="SSF51735">
    <property type="entry name" value="NAD(P)-binding Rossmann-fold domains"/>
    <property type="match status" value="1"/>
</dbReference>
<evidence type="ECO:0000256" key="1">
    <source>
        <dbReference type="ARBA" id="ARBA00009080"/>
    </source>
</evidence>
<comment type="similarity">
    <text evidence="1">Belongs to the HIBADH-related family.</text>
</comment>
<feature type="domain" description="6-phosphogluconate dehydrogenase NADP-binding" evidence="3">
    <location>
        <begin position="10"/>
        <end position="159"/>
    </location>
</feature>
<reference evidence="5 6" key="1">
    <citation type="submission" date="2017-03" db="EMBL/GenBank/DDBJ databases">
        <title>Draft genome sequence of Streptomyces scabrisporus NF3, endophyte isolated from Amphipterygium adstringens.</title>
        <authorList>
            <person name="Vazquez M."/>
            <person name="Ceapa C.D."/>
            <person name="Rodriguez Luna D."/>
            <person name="Sanchez Esquivel S."/>
        </authorList>
    </citation>
    <scope>NUCLEOTIDE SEQUENCE [LARGE SCALE GENOMIC DNA]</scope>
    <source>
        <strain evidence="5 6">NF3</strain>
    </source>
</reference>
<sequence>MNAQQPHTPVTVLGLGAMGRAIAGAIHRGGHPTTVWNRSAGRADDLVAQGGVTLAPSAAEAVRASPVVVVCLLDDASVRDTLAALVDPLAGRLVVNVTTVTPNQARETATWAAEHGIEYLDGAIMAIPEMIGLPVASLLYSGSQAAFDTHRNLLELLGGARWFGEDAGLASLYDLALLGSMYSMFAGFAYGAALVGSEGVPAAEFAEMAAPWLTAMTGGLAGHAEHFDSADYTAETQSLTFNKAAVDTIAEAGRDQGVGTEVIAVVQHLIDRQITAGHGKESFARIFEGIRRPPTGGGGNEGR</sequence>
<organism evidence="5 6">
    <name type="scientific">Embleya scabrispora</name>
    <dbReference type="NCBI Taxonomy" id="159449"/>
    <lineage>
        <taxon>Bacteria</taxon>
        <taxon>Bacillati</taxon>
        <taxon>Actinomycetota</taxon>
        <taxon>Actinomycetes</taxon>
        <taxon>Kitasatosporales</taxon>
        <taxon>Streptomycetaceae</taxon>
        <taxon>Embleya</taxon>
    </lineage>
</organism>
<dbReference type="PIRSF" id="PIRSF000103">
    <property type="entry name" value="HIBADH"/>
    <property type="match status" value="1"/>
</dbReference>
<feature type="domain" description="NADPH-dependent reductive aminase-like C-terminal" evidence="4">
    <location>
        <begin position="166"/>
        <end position="292"/>
    </location>
</feature>
<dbReference type="Gene3D" id="3.40.50.720">
    <property type="entry name" value="NAD(P)-binding Rossmann-like Domain"/>
    <property type="match status" value="1"/>
</dbReference>
<protein>
    <submittedName>
        <fullName evidence="5">6-phosphogluconate dehydrogenase</fullName>
    </submittedName>
</protein>
<evidence type="ECO:0000313" key="6">
    <source>
        <dbReference type="Proteomes" id="UP000190037"/>
    </source>
</evidence>
<dbReference type="Pfam" id="PF03446">
    <property type="entry name" value="NAD_binding_2"/>
    <property type="match status" value="1"/>
</dbReference>
<dbReference type="InterPro" id="IPR051265">
    <property type="entry name" value="HIBADH-related_NP60_sf"/>
</dbReference>
<dbReference type="AlphaFoldDB" id="A0A1T3P3J3"/>
<evidence type="ECO:0000256" key="2">
    <source>
        <dbReference type="ARBA" id="ARBA00023002"/>
    </source>
</evidence>
<proteinExistence type="inferred from homology"/>
<accession>A0A1T3P3J3</accession>
<dbReference type="OrthoDB" id="9135493at2"/>
<name>A0A1T3P3J3_9ACTN</name>
<gene>
    <name evidence="5" type="ORF">B4N89_24285</name>
</gene>
<dbReference type="GO" id="GO:0050661">
    <property type="term" value="F:NADP binding"/>
    <property type="evidence" value="ECO:0007669"/>
    <property type="project" value="InterPro"/>
</dbReference>
<dbReference type="PANTHER" id="PTHR43580">
    <property type="entry name" value="OXIDOREDUCTASE GLYR1-RELATED"/>
    <property type="match status" value="1"/>
</dbReference>
<dbReference type="EMBL" id="MWQN01000001">
    <property type="protein sequence ID" value="OPC83643.1"/>
    <property type="molecule type" value="Genomic_DNA"/>
</dbReference>
<dbReference type="RefSeq" id="WP_078977925.1">
    <property type="nucleotide sequence ID" value="NZ_MWQN01000001.1"/>
</dbReference>
<dbReference type="InterPro" id="IPR013328">
    <property type="entry name" value="6PGD_dom2"/>
</dbReference>
<dbReference type="STRING" id="159449.B4N89_24285"/>
<dbReference type="Gene3D" id="1.10.1040.10">
    <property type="entry name" value="N-(1-d-carboxylethyl)-l-norvaline Dehydrogenase, domain 2"/>
    <property type="match status" value="1"/>
</dbReference>
<keyword evidence="6" id="KW-1185">Reference proteome</keyword>
<dbReference type="GO" id="GO:0016491">
    <property type="term" value="F:oxidoreductase activity"/>
    <property type="evidence" value="ECO:0007669"/>
    <property type="project" value="UniProtKB-KW"/>
</dbReference>
<dbReference type="InterPro" id="IPR015815">
    <property type="entry name" value="HIBADH-related"/>
</dbReference>
<evidence type="ECO:0000259" key="3">
    <source>
        <dbReference type="Pfam" id="PF03446"/>
    </source>
</evidence>
<evidence type="ECO:0000259" key="4">
    <source>
        <dbReference type="Pfam" id="PF21761"/>
    </source>
</evidence>
<keyword evidence="2" id="KW-0560">Oxidoreductase</keyword>
<dbReference type="Proteomes" id="UP000190037">
    <property type="component" value="Unassembled WGS sequence"/>
</dbReference>
<dbReference type="InterPro" id="IPR036291">
    <property type="entry name" value="NAD(P)-bd_dom_sf"/>
</dbReference>